<dbReference type="GO" id="GO:0043190">
    <property type="term" value="C:ATP-binding cassette (ABC) transporter complex"/>
    <property type="evidence" value="ECO:0007669"/>
    <property type="project" value="InterPro"/>
</dbReference>
<reference evidence="6 7" key="1">
    <citation type="submission" date="2019-10" db="EMBL/GenBank/DDBJ databases">
        <title>Pseudopuniceibacterium sp. HQ09 islated from Antarctica.</title>
        <authorList>
            <person name="Liao L."/>
            <person name="Su S."/>
            <person name="Chen B."/>
            <person name="Yu Y."/>
        </authorList>
    </citation>
    <scope>NUCLEOTIDE SEQUENCE [LARGE SCALE GENOMIC DNA]</scope>
    <source>
        <strain evidence="6 7">HQ09</strain>
    </source>
</reference>
<comment type="similarity">
    <text evidence="2">Belongs to the bacterial solute-binding protein 5 family.</text>
</comment>
<dbReference type="InterPro" id="IPR006311">
    <property type="entry name" value="TAT_signal"/>
</dbReference>
<dbReference type="EMBL" id="CP045201">
    <property type="protein sequence ID" value="QOL82427.1"/>
    <property type="molecule type" value="Genomic_DNA"/>
</dbReference>
<dbReference type="Pfam" id="PF00496">
    <property type="entry name" value="SBP_bac_5"/>
    <property type="match status" value="1"/>
</dbReference>
<dbReference type="GO" id="GO:0015833">
    <property type="term" value="P:peptide transport"/>
    <property type="evidence" value="ECO:0007669"/>
    <property type="project" value="TreeGrafter"/>
</dbReference>
<evidence type="ECO:0000256" key="1">
    <source>
        <dbReference type="ARBA" id="ARBA00004418"/>
    </source>
</evidence>
<feature type="signal peptide" evidence="4">
    <location>
        <begin position="1"/>
        <end position="34"/>
    </location>
</feature>
<feature type="chain" id="PRO_5032475038" evidence="4">
    <location>
        <begin position="35"/>
        <end position="652"/>
    </location>
</feature>
<dbReference type="PANTHER" id="PTHR30290">
    <property type="entry name" value="PERIPLASMIC BINDING COMPONENT OF ABC TRANSPORTER"/>
    <property type="match status" value="1"/>
</dbReference>
<evidence type="ECO:0000256" key="4">
    <source>
        <dbReference type="SAM" id="SignalP"/>
    </source>
</evidence>
<gene>
    <name evidence="6" type="ORF">F3W81_17290</name>
</gene>
<organism evidence="6 7">
    <name type="scientific">Pseudooceanicola spongiae</name>
    <dbReference type="NCBI Taxonomy" id="2613965"/>
    <lineage>
        <taxon>Bacteria</taxon>
        <taxon>Pseudomonadati</taxon>
        <taxon>Pseudomonadota</taxon>
        <taxon>Alphaproteobacteria</taxon>
        <taxon>Rhodobacterales</taxon>
        <taxon>Paracoccaceae</taxon>
        <taxon>Pseudooceanicola</taxon>
    </lineage>
</organism>
<dbReference type="Gene3D" id="3.10.105.10">
    <property type="entry name" value="Dipeptide-binding Protein, Domain 3"/>
    <property type="match status" value="1"/>
</dbReference>
<dbReference type="PANTHER" id="PTHR30290:SF64">
    <property type="entry name" value="ABC TRANSPORTER PERIPLASMIC BINDING PROTEIN"/>
    <property type="match status" value="1"/>
</dbReference>
<dbReference type="AlphaFoldDB" id="A0A7L9WRV8"/>
<evidence type="ECO:0000256" key="3">
    <source>
        <dbReference type="ARBA" id="ARBA00022729"/>
    </source>
</evidence>
<keyword evidence="7" id="KW-1185">Reference proteome</keyword>
<dbReference type="GO" id="GO:0030288">
    <property type="term" value="C:outer membrane-bounded periplasmic space"/>
    <property type="evidence" value="ECO:0007669"/>
    <property type="project" value="TreeGrafter"/>
</dbReference>
<evidence type="ECO:0000313" key="7">
    <source>
        <dbReference type="Proteomes" id="UP000594118"/>
    </source>
</evidence>
<protein>
    <submittedName>
        <fullName evidence="6">ABC transporter substrate-binding protein</fullName>
    </submittedName>
</protein>
<sequence length="652" mass="72732">MHRPATLLLPFQASLSRRKVLALGALTAASFAFAVPEARAQDTASQTSEEAESTGADDKIITSHGYSYFGELKYPADFEHLAFVNPDAPKGGEIVIQESGTFDSMNPYTVKGRAGAQATIMYETLLGSSADDYNGSYCLLCESLEYDEGQTWVIFHMRKNVKFSDGTPLTAQDVVFSHNLLIEQGLPSYSAGVKKRILSAEALDDYTVKFTFATGISRRSLIDQVGGTSVFSKKWYEETGARLDEPRFEISPGSGPYMLDSYDVNRRIVYKRNPEYWGADLPLNKGRYNFDTIRIEYFGDESAAFEAFKAGEYTFRIESSSRQWATQYNFPGVQNGHVIKTELPDGTPPNNVGFVFNLGQEKFKDKRVREAIALAYNFEWTNESLQYGLFKHRESYFQDTPLQAIGLPEGEDLAFLDGLGDIVPEVLKTEPPVGIHDSSPERLNDRGNLRKAANLLEEAGWIVGDDGLRRNAAGDVLFIDFPINSSSASALEPVLDNYALNLKAIGIRPDFEKVDPSQYTNRTRKGQYDMVYGGYPAFLGTGTGLMQMYGTSEVGFSSFNPAALASDLVDTIILASLDTTSQEEQDASLRALDRALRYEFLMVPTWYKSGYWVAYYDMFEHPDIPPYDLGYLDFWWYNADKAAQLKAAGALR</sequence>
<dbReference type="InterPro" id="IPR000914">
    <property type="entry name" value="SBP_5_dom"/>
</dbReference>
<dbReference type="GO" id="GO:0042884">
    <property type="term" value="P:microcin transport"/>
    <property type="evidence" value="ECO:0007669"/>
    <property type="project" value="TreeGrafter"/>
</dbReference>
<evidence type="ECO:0000256" key="2">
    <source>
        <dbReference type="ARBA" id="ARBA00005695"/>
    </source>
</evidence>
<comment type="subcellular location">
    <subcellularLocation>
        <location evidence="1">Periplasm</location>
    </subcellularLocation>
</comment>
<evidence type="ECO:0000313" key="6">
    <source>
        <dbReference type="EMBL" id="QOL82427.1"/>
    </source>
</evidence>
<dbReference type="GO" id="GO:1904680">
    <property type="term" value="F:peptide transmembrane transporter activity"/>
    <property type="evidence" value="ECO:0007669"/>
    <property type="project" value="TreeGrafter"/>
</dbReference>
<dbReference type="InterPro" id="IPR030678">
    <property type="entry name" value="Peptide/Ni-bd"/>
</dbReference>
<dbReference type="CDD" id="cd08497">
    <property type="entry name" value="MbnE-like"/>
    <property type="match status" value="1"/>
</dbReference>
<feature type="domain" description="Solute-binding protein family 5" evidence="5">
    <location>
        <begin position="140"/>
        <end position="552"/>
    </location>
</feature>
<dbReference type="KEGG" id="pshq:F3W81_17290"/>
<keyword evidence="3 4" id="KW-0732">Signal</keyword>
<proteinExistence type="inferred from homology"/>
<dbReference type="InterPro" id="IPR039424">
    <property type="entry name" value="SBP_5"/>
</dbReference>
<evidence type="ECO:0000259" key="5">
    <source>
        <dbReference type="Pfam" id="PF00496"/>
    </source>
</evidence>
<accession>A0A7L9WRV8</accession>
<dbReference type="SUPFAM" id="SSF53850">
    <property type="entry name" value="Periplasmic binding protein-like II"/>
    <property type="match status" value="1"/>
</dbReference>
<dbReference type="PROSITE" id="PS51318">
    <property type="entry name" value="TAT"/>
    <property type="match status" value="1"/>
</dbReference>
<dbReference type="RefSeq" id="WP_193080552.1">
    <property type="nucleotide sequence ID" value="NZ_CP045201.1"/>
</dbReference>
<name>A0A7L9WRV8_9RHOB</name>
<dbReference type="PIRSF" id="PIRSF002741">
    <property type="entry name" value="MppA"/>
    <property type="match status" value="1"/>
</dbReference>
<dbReference type="Proteomes" id="UP000594118">
    <property type="component" value="Chromosome"/>
</dbReference>
<dbReference type="Gene3D" id="3.40.190.10">
    <property type="entry name" value="Periplasmic binding protein-like II"/>
    <property type="match status" value="1"/>
</dbReference>